<gene>
    <name evidence="3" type="ORF">ACFSJ0_04580</name>
</gene>
<organism evidence="3 4">
    <name type="scientific">Nonomuraea guangzhouensis</name>
    <dbReference type="NCBI Taxonomy" id="1291555"/>
    <lineage>
        <taxon>Bacteria</taxon>
        <taxon>Bacillati</taxon>
        <taxon>Actinomycetota</taxon>
        <taxon>Actinomycetes</taxon>
        <taxon>Streptosporangiales</taxon>
        <taxon>Streptosporangiaceae</taxon>
        <taxon>Nonomuraea</taxon>
    </lineage>
</organism>
<dbReference type="GO" id="GO:0006508">
    <property type="term" value="P:proteolysis"/>
    <property type="evidence" value="ECO:0007669"/>
    <property type="project" value="UniProtKB-KW"/>
</dbReference>
<keyword evidence="3" id="KW-0378">Hydrolase</keyword>
<evidence type="ECO:0000313" key="3">
    <source>
        <dbReference type="EMBL" id="MFD1536299.1"/>
    </source>
</evidence>
<dbReference type="Pfam" id="PF01694">
    <property type="entry name" value="Rhomboid"/>
    <property type="match status" value="1"/>
</dbReference>
<keyword evidence="1" id="KW-0472">Membrane</keyword>
<feature type="transmembrane region" description="Helical" evidence="1">
    <location>
        <begin position="55"/>
        <end position="74"/>
    </location>
</feature>
<name>A0ABW4G0K3_9ACTN</name>
<keyword evidence="3" id="KW-0645">Protease</keyword>
<dbReference type="InterPro" id="IPR022764">
    <property type="entry name" value="Peptidase_S54_rhomboid_dom"/>
</dbReference>
<evidence type="ECO:0000313" key="4">
    <source>
        <dbReference type="Proteomes" id="UP001597097"/>
    </source>
</evidence>
<evidence type="ECO:0000259" key="2">
    <source>
        <dbReference type="Pfam" id="PF01694"/>
    </source>
</evidence>
<feature type="transmembrane region" description="Helical" evidence="1">
    <location>
        <begin position="180"/>
        <end position="210"/>
    </location>
</feature>
<feature type="transmembrane region" description="Helical" evidence="1">
    <location>
        <begin position="81"/>
        <end position="100"/>
    </location>
</feature>
<accession>A0ABW4G0K3</accession>
<sequence>MVKPIATATVFVVTAVPSALQFFLPGLEPALMRDPAAIDAGQWWRLVTSLVVQDGGVLGTLFNLAFLAVLGYLAERSLGPARWLILYAAGAVAGQAAGYLFNDPGAGNSIALCGLAAGLALACEGSLERSVGSFYAVMLGASALAPSDGTWSWVVTVALALAGFQLVVHRERLPVWVFPVVLAVVGVMLAALADLHGVALLGGMIAAWALTGKSRSTSRPTSLA</sequence>
<keyword evidence="4" id="KW-1185">Reference proteome</keyword>
<protein>
    <submittedName>
        <fullName evidence="3">Rhomboid family intramembrane serine protease</fullName>
        <ecNumber evidence="3">3.4.21.105</ecNumber>
    </submittedName>
</protein>
<dbReference type="GO" id="GO:0008233">
    <property type="term" value="F:peptidase activity"/>
    <property type="evidence" value="ECO:0007669"/>
    <property type="project" value="UniProtKB-KW"/>
</dbReference>
<dbReference type="Proteomes" id="UP001597097">
    <property type="component" value="Unassembled WGS sequence"/>
</dbReference>
<reference evidence="4" key="1">
    <citation type="journal article" date="2019" name="Int. J. Syst. Evol. Microbiol.">
        <title>The Global Catalogue of Microorganisms (GCM) 10K type strain sequencing project: providing services to taxonomists for standard genome sequencing and annotation.</title>
        <authorList>
            <consortium name="The Broad Institute Genomics Platform"/>
            <consortium name="The Broad Institute Genome Sequencing Center for Infectious Disease"/>
            <person name="Wu L."/>
            <person name="Ma J."/>
        </authorList>
    </citation>
    <scope>NUCLEOTIDE SEQUENCE [LARGE SCALE GENOMIC DNA]</scope>
    <source>
        <strain evidence="4">CGMCC 1.15399</strain>
    </source>
</reference>
<dbReference type="RefSeq" id="WP_219531527.1">
    <property type="nucleotide sequence ID" value="NZ_JAHKRM010000011.1"/>
</dbReference>
<proteinExistence type="predicted"/>
<dbReference type="EC" id="3.4.21.105" evidence="3"/>
<comment type="caution">
    <text evidence="3">The sequence shown here is derived from an EMBL/GenBank/DDBJ whole genome shotgun (WGS) entry which is preliminary data.</text>
</comment>
<feature type="domain" description="Peptidase S54 rhomboid" evidence="2">
    <location>
        <begin position="41"/>
        <end position="127"/>
    </location>
</feature>
<evidence type="ECO:0000256" key="1">
    <source>
        <dbReference type="SAM" id="Phobius"/>
    </source>
</evidence>
<dbReference type="EMBL" id="JBHUCM010000005">
    <property type="protein sequence ID" value="MFD1536299.1"/>
    <property type="molecule type" value="Genomic_DNA"/>
</dbReference>
<feature type="transmembrane region" description="Helical" evidence="1">
    <location>
        <begin position="151"/>
        <end position="168"/>
    </location>
</feature>
<keyword evidence="1" id="KW-0812">Transmembrane</keyword>
<keyword evidence="1" id="KW-1133">Transmembrane helix</keyword>